<accession>A0A914WYF9</accession>
<dbReference type="Proteomes" id="UP000887566">
    <property type="component" value="Unplaced"/>
</dbReference>
<keyword evidence="2" id="KW-1185">Reference proteome</keyword>
<evidence type="ECO:0000313" key="2">
    <source>
        <dbReference type="Proteomes" id="UP000887566"/>
    </source>
</evidence>
<feature type="chain" id="PRO_5037226748" evidence="1">
    <location>
        <begin position="25"/>
        <end position="92"/>
    </location>
</feature>
<dbReference type="WBParaSite" id="PSAMB.scaffold590size46444.g7293.t1">
    <property type="protein sequence ID" value="PSAMB.scaffold590size46444.g7293.t1"/>
    <property type="gene ID" value="PSAMB.scaffold590size46444.g7293"/>
</dbReference>
<sequence>MKLFVAGIAICLVLVLFVEDSAQASSKTWMLGAYGKRGSKYNWKSASLGKRGKTFSDVMRKVGNPLGKRTEGDFDDGWQVGDPVFDGNYSEQ</sequence>
<evidence type="ECO:0000313" key="3">
    <source>
        <dbReference type="WBParaSite" id="PSAMB.scaffold590size46444.g7293.t1"/>
    </source>
</evidence>
<proteinExistence type="predicted"/>
<dbReference type="AlphaFoldDB" id="A0A914WYF9"/>
<name>A0A914WYF9_9BILA</name>
<protein>
    <submittedName>
        <fullName evidence="3">Uncharacterized protein</fullName>
    </submittedName>
</protein>
<reference evidence="3" key="1">
    <citation type="submission" date="2022-11" db="UniProtKB">
        <authorList>
            <consortium name="WormBaseParasite"/>
        </authorList>
    </citation>
    <scope>IDENTIFICATION</scope>
</reference>
<organism evidence="2 3">
    <name type="scientific">Plectus sambesii</name>
    <dbReference type="NCBI Taxonomy" id="2011161"/>
    <lineage>
        <taxon>Eukaryota</taxon>
        <taxon>Metazoa</taxon>
        <taxon>Ecdysozoa</taxon>
        <taxon>Nematoda</taxon>
        <taxon>Chromadorea</taxon>
        <taxon>Plectida</taxon>
        <taxon>Plectina</taxon>
        <taxon>Plectoidea</taxon>
        <taxon>Plectidae</taxon>
        <taxon>Plectus</taxon>
    </lineage>
</organism>
<keyword evidence="1" id="KW-0732">Signal</keyword>
<evidence type="ECO:0000256" key="1">
    <source>
        <dbReference type="SAM" id="SignalP"/>
    </source>
</evidence>
<feature type="signal peptide" evidence="1">
    <location>
        <begin position="1"/>
        <end position="24"/>
    </location>
</feature>